<accession>A0ABN1W9X6</accession>
<evidence type="ECO:0000313" key="2">
    <source>
        <dbReference type="EMBL" id="GAA1236963.1"/>
    </source>
</evidence>
<name>A0ABN1W9X6_9ACTN</name>
<proteinExistence type="predicted"/>
<reference evidence="2 3" key="1">
    <citation type="journal article" date="2019" name="Int. J. Syst. Evol. Microbiol.">
        <title>The Global Catalogue of Microorganisms (GCM) 10K type strain sequencing project: providing services to taxonomists for standard genome sequencing and annotation.</title>
        <authorList>
            <consortium name="The Broad Institute Genomics Platform"/>
            <consortium name="The Broad Institute Genome Sequencing Center for Infectious Disease"/>
            <person name="Wu L."/>
            <person name="Ma J."/>
        </authorList>
    </citation>
    <scope>NUCLEOTIDE SEQUENCE [LARGE SCALE GENOMIC DNA]</scope>
    <source>
        <strain evidence="2 3">JCM 13004</strain>
    </source>
</reference>
<feature type="region of interest" description="Disordered" evidence="1">
    <location>
        <begin position="1"/>
        <end position="47"/>
    </location>
</feature>
<gene>
    <name evidence="2" type="ORF">GCM10009665_28860</name>
</gene>
<evidence type="ECO:0000256" key="1">
    <source>
        <dbReference type="SAM" id="MobiDB-lite"/>
    </source>
</evidence>
<organism evidence="2 3">
    <name type="scientific">Kitasatospora nipponensis</name>
    <dbReference type="NCBI Taxonomy" id="258049"/>
    <lineage>
        <taxon>Bacteria</taxon>
        <taxon>Bacillati</taxon>
        <taxon>Actinomycetota</taxon>
        <taxon>Actinomycetes</taxon>
        <taxon>Kitasatosporales</taxon>
        <taxon>Streptomycetaceae</taxon>
        <taxon>Kitasatospora</taxon>
    </lineage>
</organism>
<sequence length="110" mass="11587">MASAASAKSAVRRSRVKGGVKATTVAARPSARPTAKVTRPEATSHHRATAVHSAAGIGWDTPERLSSVAASAAEAVPASTPVVRTPSQPIRYGDRTLYEAVWIPPYQERL</sequence>
<protein>
    <submittedName>
        <fullName evidence="2">Uncharacterized protein</fullName>
    </submittedName>
</protein>
<dbReference type="Proteomes" id="UP001500037">
    <property type="component" value="Unassembled WGS sequence"/>
</dbReference>
<comment type="caution">
    <text evidence="2">The sequence shown here is derived from an EMBL/GenBank/DDBJ whole genome shotgun (WGS) entry which is preliminary data.</text>
</comment>
<dbReference type="RefSeq" id="WP_344441919.1">
    <property type="nucleotide sequence ID" value="NZ_BAAALF010000041.1"/>
</dbReference>
<dbReference type="EMBL" id="BAAALF010000041">
    <property type="protein sequence ID" value="GAA1236963.1"/>
    <property type="molecule type" value="Genomic_DNA"/>
</dbReference>
<evidence type="ECO:0000313" key="3">
    <source>
        <dbReference type="Proteomes" id="UP001500037"/>
    </source>
</evidence>
<keyword evidence="3" id="KW-1185">Reference proteome</keyword>